<dbReference type="Gene3D" id="3.10.350.10">
    <property type="entry name" value="LysM domain"/>
    <property type="match status" value="1"/>
</dbReference>
<dbReference type="InterPro" id="IPR018392">
    <property type="entry name" value="LysM"/>
</dbReference>
<dbReference type="EMBL" id="JARK01001422">
    <property type="protein sequence ID" value="EYC04746.1"/>
    <property type="molecule type" value="Genomic_DNA"/>
</dbReference>
<organism evidence="2 3">
    <name type="scientific">Ancylostoma ceylanicum</name>
    <dbReference type="NCBI Taxonomy" id="53326"/>
    <lineage>
        <taxon>Eukaryota</taxon>
        <taxon>Metazoa</taxon>
        <taxon>Ecdysozoa</taxon>
        <taxon>Nematoda</taxon>
        <taxon>Chromadorea</taxon>
        <taxon>Rhabditida</taxon>
        <taxon>Rhabditina</taxon>
        <taxon>Rhabditomorpha</taxon>
        <taxon>Strongyloidea</taxon>
        <taxon>Ancylostomatidae</taxon>
        <taxon>Ancylostomatinae</taxon>
        <taxon>Ancylostoma</taxon>
    </lineage>
</organism>
<dbReference type="SMART" id="SM00257">
    <property type="entry name" value="LysM"/>
    <property type="match status" value="1"/>
</dbReference>
<accession>A0A016TPT3</accession>
<dbReference type="InterPro" id="IPR036779">
    <property type="entry name" value="LysM_dom_sf"/>
</dbReference>
<sequence>MVSHGFGSSFRPIFFTNLSNFPQINVTATFIDPAISLFTTAKTTVKYALDLNSQWNRMNYYYAPSVSQPDEHTFLCGYNKVRRYGTTQPPIDTLPKKYITYYVQPNDTLQGIALKNDCSISSIVRANKLWSMDALHLKTSIRIPIECGSCTPTSNIDRQILSSKVQPAPEKKEEHPQESVMDILSRIDATIKSTSSNVRKLERESTLDETDFSRVECRQQRSRRQISLPKVLHSDYYNELS</sequence>
<dbReference type="STRING" id="53326.A0A016TPT3"/>
<evidence type="ECO:0000313" key="2">
    <source>
        <dbReference type="EMBL" id="EYC04746.1"/>
    </source>
</evidence>
<comment type="caution">
    <text evidence="2">The sequence shown here is derived from an EMBL/GenBank/DDBJ whole genome shotgun (WGS) entry which is preliminary data.</text>
</comment>
<proteinExistence type="predicted"/>
<name>A0A016TPT3_9BILA</name>
<reference evidence="3" key="1">
    <citation type="journal article" date="2015" name="Nat. Genet.">
        <title>The genome and transcriptome of the zoonotic hookworm Ancylostoma ceylanicum identify infection-specific gene families.</title>
        <authorList>
            <person name="Schwarz E.M."/>
            <person name="Hu Y."/>
            <person name="Antoshechkin I."/>
            <person name="Miller M.M."/>
            <person name="Sternberg P.W."/>
            <person name="Aroian R.V."/>
        </authorList>
    </citation>
    <scope>NUCLEOTIDE SEQUENCE</scope>
    <source>
        <strain evidence="3">HY135</strain>
    </source>
</reference>
<evidence type="ECO:0000313" key="3">
    <source>
        <dbReference type="Proteomes" id="UP000024635"/>
    </source>
</evidence>
<dbReference type="InterPro" id="IPR045030">
    <property type="entry name" value="LYSM1-4"/>
</dbReference>
<dbReference type="OrthoDB" id="2107166at2759"/>
<protein>
    <recommendedName>
        <fullName evidence="1">LysM domain-containing protein</fullName>
    </recommendedName>
</protein>
<dbReference type="Pfam" id="PF01476">
    <property type="entry name" value="LysM"/>
    <property type="match status" value="1"/>
</dbReference>
<evidence type="ECO:0000259" key="1">
    <source>
        <dbReference type="PROSITE" id="PS51782"/>
    </source>
</evidence>
<keyword evidence="3" id="KW-1185">Reference proteome</keyword>
<feature type="domain" description="LysM" evidence="1">
    <location>
        <begin position="99"/>
        <end position="143"/>
    </location>
</feature>
<dbReference type="SUPFAM" id="SSF54106">
    <property type="entry name" value="LysM domain"/>
    <property type="match status" value="1"/>
</dbReference>
<dbReference type="PANTHER" id="PTHR20932:SF8">
    <property type="entry name" value="LD22649P"/>
    <property type="match status" value="1"/>
</dbReference>
<dbReference type="PROSITE" id="PS51782">
    <property type="entry name" value="LYSM"/>
    <property type="match status" value="1"/>
</dbReference>
<dbReference type="CDD" id="cd00118">
    <property type="entry name" value="LysM"/>
    <property type="match status" value="1"/>
</dbReference>
<dbReference type="PANTHER" id="PTHR20932">
    <property type="entry name" value="LYSM AND PUTATIVE PEPTIDOGLYCAN-BINDING DOMAIN-CONTAINING PROTEIN"/>
    <property type="match status" value="1"/>
</dbReference>
<dbReference type="Proteomes" id="UP000024635">
    <property type="component" value="Unassembled WGS sequence"/>
</dbReference>
<gene>
    <name evidence="2" type="primary">Acey_s0086.g1966</name>
    <name evidence="2" type="synonym">Acey-B0041.3</name>
    <name evidence="2" type="ORF">Y032_0086g1966</name>
</gene>
<dbReference type="AlphaFoldDB" id="A0A016TPT3"/>